<protein>
    <submittedName>
        <fullName evidence="2">RNA-directed DNA polymerase</fullName>
    </submittedName>
</protein>
<dbReference type="STRING" id="307972.A0A2G8JD74"/>
<feature type="domain" description="Reverse transcriptase" evidence="1">
    <location>
        <begin position="91"/>
        <end position="195"/>
    </location>
</feature>
<evidence type="ECO:0000313" key="3">
    <source>
        <dbReference type="Proteomes" id="UP000230750"/>
    </source>
</evidence>
<comment type="caution">
    <text evidence="2">The sequence shown here is derived from an EMBL/GenBank/DDBJ whole genome shotgun (WGS) entry which is preliminary data.</text>
</comment>
<keyword evidence="3" id="KW-1185">Reference proteome</keyword>
<organism evidence="2 3">
    <name type="scientific">Stichopus japonicus</name>
    <name type="common">Sea cucumber</name>
    <dbReference type="NCBI Taxonomy" id="307972"/>
    <lineage>
        <taxon>Eukaryota</taxon>
        <taxon>Metazoa</taxon>
        <taxon>Echinodermata</taxon>
        <taxon>Eleutherozoa</taxon>
        <taxon>Echinozoa</taxon>
        <taxon>Holothuroidea</taxon>
        <taxon>Aspidochirotacea</taxon>
        <taxon>Aspidochirotida</taxon>
        <taxon>Stichopodidae</taxon>
        <taxon>Apostichopus</taxon>
    </lineage>
</organism>
<evidence type="ECO:0000313" key="2">
    <source>
        <dbReference type="EMBL" id="PIK33694.1"/>
    </source>
</evidence>
<dbReference type="OrthoDB" id="10065625at2759"/>
<keyword evidence="2" id="KW-0808">Transferase</keyword>
<reference evidence="2 3" key="1">
    <citation type="journal article" date="2017" name="PLoS Biol.">
        <title>The sea cucumber genome provides insights into morphological evolution and visceral regeneration.</title>
        <authorList>
            <person name="Zhang X."/>
            <person name="Sun L."/>
            <person name="Yuan J."/>
            <person name="Sun Y."/>
            <person name="Gao Y."/>
            <person name="Zhang L."/>
            <person name="Li S."/>
            <person name="Dai H."/>
            <person name="Hamel J.F."/>
            <person name="Liu C."/>
            <person name="Yu Y."/>
            <person name="Liu S."/>
            <person name="Lin W."/>
            <person name="Guo K."/>
            <person name="Jin S."/>
            <person name="Xu P."/>
            <person name="Storey K.B."/>
            <person name="Huan P."/>
            <person name="Zhang T."/>
            <person name="Zhou Y."/>
            <person name="Zhang J."/>
            <person name="Lin C."/>
            <person name="Li X."/>
            <person name="Xing L."/>
            <person name="Huo D."/>
            <person name="Sun M."/>
            <person name="Wang L."/>
            <person name="Mercier A."/>
            <person name="Li F."/>
            <person name="Yang H."/>
            <person name="Xiang J."/>
        </authorList>
    </citation>
    <scope>NUCLEOTIDE SEQUENCE [LARGE SCALE GENOMIC DNA]</scope>
    <source>
        <strain evidence="2">Shaxun</strain>
        <tissue evidence="2">Muscle</tissue>
    </source>
</reference>
<dbReference type="EMBL" id="MRZV01002443">
    <property type="protein sequence ID" value="PIK33694.1"/>
    <property type="molecule type" value="Genomic_DNA"/>
</dbReference>
<dbReference type="InterPro" id="IPR000477">
    <property type="entry name" value="RT_dom"/>
</dbReference>
<name>A0A2G8JD74_STIJA</name>
<sequence length="250" mass="28624">MQLDSAEEPAPEVQRTTSCAKDRIAFKVKDVRKLLRSLQPDKATGPDEIPARVLKECSAELAIPLSVLFELCFSHGVFPSQWKVASLIHIHKRDSKSDPSMYRPISLLCISKVMEAAVQNQLQKYLLHNNLISDRQFGFRPHHSTADILTILSQQWSNSLDRGNEVRLFALDMNGAFDKVWHNGLCSKLEAKESRQSYHLDQERPRRPIHQSCLIWTVIKYFLHQCVSAPRVNTPTTSVLCVHRRSGRRM</sequence>
<dbReference type="AlphaFoldDB" id="A0A2G8JD74"/>
<accession>A0A2G8JD74</accession>
<keyword evidence="2" id="KW-0695">RNA-directed DNA polymerase</keyword>
<dbReference type="PANTHER" id="PTHR19446">
    <property type="entry name" value="REVERSE TRANSCRIPTASES"/>
    <property type="match status" value="1"/>
</dbReference>
<dbReference type="Pfam" id="PF00078">
    <property type="entry name" value="RVT_1"/>
    <property type="match status" value="1"/>
</dbReference>
<evidence type="ECO:0000259" key="1">
    <source>
        <dbReference type="Pfam" id="PF00078"/>
    </source>
</evidence>
<proteinExistence type="predicted"/>
<dbReference type="GO" id="GO:0003964">
    <property type="term" value="F:RNA-directed DNA polymerase activity"/>
    <property type="evidence" value="ECO:0007669"/>
    <property type="project" value="UniProtKB-KW"/>
</dbReference>
<keyword evidence="2" id="KW-0548">Nucleotidyltransferase</keyword>
<dbReference type="Proteomes" id="UP000230750">
    <property type="component" value="Unassembled WGS sequence"/>
</dbReference>
<gene>
    <name evidence="2" type="ORF">BSL78_29491</name>
</gene>